<evidence type="ECO:0000259" key="1">
    <source>
        <dbReference type="Pfam" id="PF13843"/>
    </source>
</evidence>
<dbReference type="Pfam" id="PF13843">
    <property type="entry name" value="DDE_Tnp_1_7"/>
    <property type="match status" value="1"/>
</dbReference>
<organism evidence="2 3">
    <name type="scientific">Dryococelus australis</name>
    <dbReference type="NCBI Taxonomy" id="614101"/>
    <lineage>
        <taxon>Eukaryota</taxon>
        <taxon>Metazoa</taxon>
        <taxon>Ecdysozoa</taxon>
        <taxon>Arthropoda</taxon>
        <taxon>Hexapoda</taxon>
        <taxon>Insecta</taxon>
        <taxon>Pterygota</taxon>
        <taxon>Neoptera</taxon>
        <taxon>Polyneoptera</taxon>
        <taxon>Phasmatodea</taxon>
        <taxon>Verophasmatodea</taxon>
        <taxon>Anareolatae</taxon>
        <taxon>Phasmatidae</taxon>
        <taxon>Eurycanthinae</taxon>
        <taxon>Dryococelus</taxon>
    </lineage>
</organism>
<evidence type="ECO:0000313" key="2">
    <source>
        <dbReference type="EMBL" id="KAJ8892572.1"/>
    </source>
</evidence>
<evidence type="ECO:0000313" key="3">
    <source>
        <dbReference type="Proteomes" id="UP001159363"/>
    </source>
</evidence>
<name>A0ABQ9I7E4_9NEOP</name>
<protein>
    <recommendedName>
        <fullName evidence="1">PiggyBac transposable element-derived protein domain-containing protein</fullName>
    </recommendedName>
</protein>
<dbReference type="EMBL" id="JARBHB010000002">
    <property type="protein sequence ID" value="KAJ8892572.1"/>
    <property type="molecule type" value="Genomic_DNA"/>
</dbReference>
<feature type="domain" description="PiggyBac transposable element-derived protein" evidence="1">
    <location>
        <begin position="35"/>
        <end position="96"/>
    </location>
</feature>
<dbReference type="Proteomes" id="UP001159363">
    <property type="component" value="Chromosome 2"/>
</dbReference>
<dbReference type="InterPro" id="IPR029526">
    <property type="entry name" value="PGBD"/>
</dbReference>
<sequence>MKFIRFNLKDQGFARLVKDKFALFPEPTLQLTNNCFHKARSKFTHYMSSKSDKFGIKFWLAADVDTKYLSNGFPYLGKDDNRPPNQSLSEHVMKLIAP</sequence>
<keyword evidence="3" id="KW-1185">Reference proteome</keyword>
<proteinExistence type="predicted"/>
<comment type="caution">
    <text evidence="2">The sequence shown here is derived from an EMBL/GenBank/DDBJ whole genome shotgun (WGS) entry which is preliminary data.</text>
</comment>
<reference evidence="2 3" key="1">
    <citation type="submission" date="2023-02" db="EMBL/GenBank/DDBJ databases">
        <title>LHISI_Scaffold_Assembly.</title>
        <authorList>
            <person name="Stuart O.P."/>
            <person name="Cleave R."/>
            <person name="Magrath M.J.L."/>
            <person name="Mikheyev A.S."/>
        </authorList>
    </citation>
    <scope>NUCLEOTIDE SEQUENCE [LARGE SCALE GENOMIC DNA]</scope>
    <source>
        <strain evidence="2">Daus_M_001</strain>
        <tissue evidence="2">Leg muscle</tissue>
    </source>
</reference>
<accession>A0ABQ9I7E4</accession>
<gene>
    <name evidence="2" type="ORF">PR048_005153</name>
</gene>